<keyword evidence="1" id="KW-0732">Signal</keyword>
<feature type="signal peptide" evidence="1">
    <location>
        <begin position="1"/>
        <end position="34"/>
    </location>
</feature>
<accession>A0A2G8T5G1</accession>
<dbReference type="InterPro" id="IPR017465">
    <property type="entry name" value="EpsL_proteobac"/>
</dbReference>
<feature type="chain" id="PRO_5013930179" evidence="1">
    <location>
        <begin position="35"/>
        <end position="408"/>
    </location>
</feature>
<sequence length="408" mass="45187">MLNYFPYPDSYPLRRSASRLCLLGAALCGMPALAAPGDALHVYAGLGYGHDDNLLRVPEGFPAFGNQFGDSWYQADAGLLFDHTYSRQRISGHAKLSKVKFNHFQQLDYDGHDVEGTWNWQVGNHLDGKFGGTYTQSLASYTDLRSDQRNLRLQRSTFFDGGWRLHPSYRLRAGVSKDKFSYDLAEQRANDRTEDAWEAGADYLPASGSEIGLVLRKVKGKYPNRRPFGQQLINNDYDQDEFKARVLWVAGGSTTVQALGGWVKRRQRSLGDDTSGFNGRISAAYKRSGSLSYNAALWRDFAPIESTILNYTLNKGASIGVAWDASAKVKVDASAVYERRAYNARLLAIPGGDLKDSIRSANLRATWAPRRSVQVSATLAHQARSGSVFLGSGNVKSNSIMLNVNAQF</sequence>
<evidence type="ECO:0000256" key="1">
    <source>
        <dbReference type="SAM" id="SignalP"/>
    </source>
</evidence>
<protein>
    <submittedName>
        <fullName evidence="2">Exopolysaccharide biosynthesis protein EpsL</fullName>
    </submittedName>
</protein>
<organism evidence="2 3">
    <name type="scientific">Massilia psychrophila</name>
    <dbReference type="NCBI Taxonomy" id="1603353"/>
    <lineage>
        <taxon>Bacteria</taxon>
        <taxon>Pseudomonadati</taxon>
        <taxon>Pseudomonadota</taxon>
        <taxon>Betaproteobacteria</taxon>
        <taxon>Burkholderiales</taxon>
        <taxon>Oxalobacteraceae</taxon>
        <taxon>Telluria group</taxon>
        <taxon>Massilia</taxon>
    </lineage>
</organism>
<comment type="caution">
    <text evidence="2">The sequence shown here is derived from an EMBL/GenBank/DDBJ whole genome shotgun (WGS) entry which is preliminary data.</text>
</comment>
<dbReference type="OrthoDB" id="8576304at2"/>
<dbReference type="Proteomes" id="UP000228593">
    <property type="component" value="Unassembled WGS sequence"/>
</dbReference>
<dbReference type="AlphaFoldDB" id="A0A2G8T5G1"/>
<evidence type="ECO:0000313" key="2">
    <source>
        <dbReference type="EMBL" id="PIL41281.1"/>
    </source>
</evidence>
<gene>
    <name evidence="2" type="ORF">CR103_03575</name>
</gene>
<name>A0A2G8T5G1_9BURK</name>
<proteinExistence type="predicted"/>
<dbReference type="NCBIfam" id="TIGR03014">
    <property type="entry name" value="EpsL"/>
    <property type="match status" value="1"/>
</dbReference>
<evidence type="ECO:0000313" key="3">
    <source>
        <dbReference type="Proteomes" id="UP000228593"/>
    </source>
</evidence>
<reference evidence="2 3" key="1">
    <citation type="submission" date="2017-10" db="EMBL/GenBank/DDBJ databases">
        <title>Massilia psychrophilum sp. nov., a novel purple-pigmented bacterium isolated from Tianshan glacier, Xinjiang Municipality, China.</title>
        <authorList>
            <person name="Wang H."/>
        </authorList>
    </citation>
    <scope>NUCLEOTIDE SEQUENCE [LARGE SCALE GENOMIC DNA]</scope>
    <source>
        <strain evidence="2 3">JCM 30813</strain>
    </source>
</reference>
<keyword evidence="3" id="KW-1185">Reference proteome</keyword>
<dbReference type="EMBL" id="PDOB01000003">
    <property type="protein sequence ID" value="PIL41281.1"/>
    <property type="molecule type" value="Genomic_DNA"/>
</dbReference>